<dbReference type="Pfam" id="PF08154">
    <property type="entry name" value="NLE"/>
    <property type="match status" value="1"/>
</dbReference>
<dbReference type="OrthoDB" id="10251381at2759"/>
<keyword evidence="3" id="KW-0677">Repeat</keyword>
<accession>A0A4Y2EPZ4</accession>
<name>A0A4Y2EPZ4_ARAVE</name>
<dbReference type="InterPro" id="IPR012972">
    <property type="entry name" value="NLE"/>
</dbReference>
<dbReference type="PANTHER" id="PTHR19855">
    <property type="entry name" value="WD40 REPEAT PROTEIN 12, 37"/>
    <property type="match status" value="1"/>
</dbReference>
<comment type="subcellular location">
    <subcellularLocation>
        <location evidence="1">Nucleus</location>
    </subcellularLocation>
</comment>
<sequence length="199" mass="22040">MTSQLQIKLVTKQSDYTVPESVLEVPENVSTKELNLLLNSLLKGDVGEDEFEEFDFLLLGELIRTPLSQHIEAKSSSLEQVHEIEYFIKYPAPTPENSLIHDDWISGVDTINKWILTGCYDATVHIWGTDGEHKLTIPGHTAPIKSVAWLKCAVISVDVALAEWGGGTTLLAFYESISIAYTLGNKGGVTDGLYWSMVQ</sequence>
<protein>
    <submittedName>
        <fullName evidence="5">Ribosome biogenesis protein WDR12</fullName>
    </submittedName>
</protein>
<dbReference type="GO" id="GO:0005634">
    <property type="term" value="C:nucleus"/>
    <property type="evidence" value="ECO:0007669"/>
    <property type="project" value="UniProtKB-SubCell"/>
</dbReference>
<evidence type="ECO:0000313" key="6">
    <source>
        <dbReference type="Proteomes" id="UP000499080"/>
    </source>
</evidence>
<keyword evidence="6" id="KW-1185">Reference proteome</keyword>
<evidence type="ECO:0000259" key="4">
    <source>
        <dbReference type="Pfam" id="PF08154"/>
    </source>
</evidence>
<dbReference type="SUPFAM" id="SSF50978">
    <property type="entry name" value="WD40 repeat-like"/>
    <property type="match status" value="1"/>
</dbReference>
<evidence type="ECO:0000256" key="2">
    <source>
        <dbReference type="ARBA" id="ARBA00022574"/>
    </source>
</evidence>
<feature type="domain" description="NLE" evidence="4">
    <location>
        <begin position="5"/>
        <end position="71"/>
    </location>
</feature>
<evidence type="ECO:0000313" key="5">
    <source>
        <dbReference type="EMBL" id="GBM30911.1"/>
    </source>
</evidence>
<comment type="caution">
    <text evidence="5">The sequence shown here is derived from an EMBL/GenBank/DDBJ whole genome shotgun (WGS) entry which is preliminary data.</text>
</comment>
<evidence type="ECO:0000256" key="3">
    <source>
        <dbReference type="ARBA" id="ARBA00022737"/>
    </source>
</evidence>
<dbReference type="EMBL" id="BGPR01000671">
    <property type="protein sequence ID" value="GBM30911.1"/>
    <property type="molecule type" value="Genomic_DNA"/>
</dbReference>
<evidence type="ECO:0000256" key="1">
    <source>
        <dbReference type="ARBA" id="ARBA00004123"/>
    </source>
</evidence>
<dbReference type="InterPro" id="IPR015943">
    <property type="entry name" value="WD40/YVTN_repeat-like_dom_sf"/>
</dbReference>
<dbReference type="Gene3D" id="2.130.10.10">
    <property type="entry name" value="YVTN repeat-like/Quinoprotein amine dehydrogenase"/>
    <property type="match status" value="1"/>
</dbReference>
<gene>
    <name evidence="5" type="primary">CPIJ001500</name>
    <name evidence="5" type="ORF">AVEN_9795_1</name>
</gene>
<dbReference type="InterPro" id="IPR036322">
    <property type="entry name" value="WD40_repeat_dom_sf"/>
</dbReference>
<dbReference type="AlphaFoldDB" id="A0A4Y2EPZ4"/>
<keyword evidence="2" id="KW-0853">WD repeat</keyword>
<reference evidence="5 6" key="1">
    <citation type="journal article" date="2019" name="Sci. Rep.">
        <title>Orb-weaving spider Araneus ventricosus genome elucidates the spidroin gene catalogue.</title>
        <authorList>
            <person name="Kono N."/>
            <person name="Nakamura H."/>
            <person name="Ohtoshi R."/>
            <person name="Moran D.A.P."/>
            <person name="Shinohara A."/>
            <person name="Yoshida Y."/>
            <person name="Fujiwara M."/>
            <person name="Mori M."/>
            <person name="Tomita M."/>
            <person name="Arakawa K."/>
        </authorList>
    </citation>
    <scope>NUCLEOTIDE SEQUENCE [LARGE SCALE GENOMIC DNA]</scope>
</reference>
<dbReference type="PANTHER" id="PTHR19855:SF11">
    <property type="entry name" value="RIBOSOME BIOGENESIS PROTEIN WDR12"/>
    <property type="match status" value="1"/>
</dbReference>
<proteinExistence type="predicted"/>
<dbReference type="Proteomes" id="UP000499080">
    <property type="component" value="Unassembled WGS sequence"/>
</dbReference>
<organism evidence="5 6">
    <name type="scientific">Araneus ventricosus</name>
    <name type="common">Orbweaver spider</name>
    <name type="synonym">Epeira ventricosa</name>
    <dbReference type="NCBI Taxonomy" id="182803"/>
    <lineage>
        <taxon>Eukaryota</taxon>
        <taxon>Metazoa</taxon>
        <taxon>Ecdysozoa</taxon>
        <taxon>Arthropoda</taxon>
        <taxon>Chelicerata</taxon>
        <taxon>Arachnida</taxon>
        <taxon>Araneae</taxon>
        <taxon>Araneomorphae</taxon>
        <taxon>Entelegynae</taxon>
        <taxon>Araneoidea</taxon>
        <taxon>Araneidae</taxon>
        <taxon>Araneus</taxon>
    </lineage>
</organism>